<dbReference type="GeneID" id="90643960"/>
<name>A0ABZ0NGN4_CERBT</name>
<keyword evidence="2" id="KW-1185">Reference proteome</keyword>
<dbReference type="PANTHER" id="PTHR42085">
    <property type="entry name" value="F-BOX DOMAIN-CONTAINING PROTEIN"/>
    <property type="match status" value="1"/>
</dbReference>
<organism evidence="1 2">
    <name type="scientific">Cercospora beticola</name>
    <name type="common">Sugarbeet leaf spot fungus</name>
    <dbReference type="NCBI Taxonomy" id="122368"/>
    <lineage>
        <taxon>Eukaryota</taxon>
        <taxon>Fungi</taxon>
        <taxon>Dikarya</taxon>
        <taxon>Ascomycota</taxon>
        <taxon>Pezizomycotina</taxon>
        <taxon>Dothideomycetes</taxon>
        <taxon>Dothideomycetidae</taxon>
        <taxon>Mycosphaerellales</taxon>
        <taxon>Mycosphaerellaceae</taxon>
        <taxon>Cercospora</taxon>
    </lineage>
</organism>
<sequence>MASTDLKPPGMSRIEVGNSKEEEPTFRLLDLPPELQLRIFEYAVTMDEPISINRRAWPRLIGRPLTIEERDHLHPLDLALGFNSEERAARVQPAITRVSRAIRADVIKIYYKNNTFDGRVLHLDESQFRHDILDVDPCYRRGESTQYTRAHCLR</sequence>
<dbReference type="RefSeq" id="XP_065458458.1">
    <property type="nucleotide sequence ID" value="XM_065602386.1"/>
</dbReference>
<accession>A0ABZ0NGN4</accession>
<evidence type="ECO:0008006" key="3">
    <source>
        <dbReference type="Google" id="ProtNLM"/>
    </source>
</evidence>
<dbReference type="Proteomes" id="UP001302367">
    <property type="component" value="Chromosome 2"/>
</dbReference>
<dbReference type="PANTHER" id="PTHR42085:SF1">
    <property type="entry name" value="F-BOX DOMAIN-CONTAINING PROTEIN"/>
    <property type="match status" value="1"/>
</dbReference>
<reference evidence="1 2" key="1">
    <citation type="submission" date="2023-09" db="EMBL/GenBank/DDBJ databases">
        <title>Complete-Gapless Cercospora beticola genome.</title>
        <authorList>
            <person name="Wyatt N.A."/>
            <person name="Spanner R.E."/>
            <person name="Bolton M.D."/>
        </authorList>
    </citation>
    <scope>NUCLEOTIDE SEQUENCE [LARGE SCALE GENOMIC DNA]</scope>
    <source>
        <strain evidence="1">Cb09-40</strain>
    </source>
</reference>
<dbReference type="EMBL" id="CP134185">
    <property type="protein sequence ID" value="WPA98693.1"/>
    <property type="molecule type" value="Genomic_DNA"/>
</dbReference>
<evidence type="ECO:0000313" key="1">
    <source>
        <dbReference type="EMBL" id="WPA98693.1"/>
    </source>
</evidence>
<proteinExistence type="predicted"/>
<dbReference type="InterPro" id="IPR038883">
    <property type="entry name" value="AN11006-like"/>
</dbReference>
<gene>
    <name evidence="1" type="ORF">RHO25_003306</name>
</gene>
<evidence type="ECO:0000313" key="2">
    <source>
        <dbReference type="Proteomes" id="UP001302367"/>
    </source>
</evidence>
<protein>
    <recommendedName>
        <fullName evidence="3">F-box domain-containing protein</fullName>
    </recommendedName>
</protein>